<name>A0ABV7YHL3_9ACTN</name>
<gene>
    <name evidence="1" type="ORF">ACFOUW_23525</name>
</gene>
<dbReference type="Proteomes" id="UP001595699">
    <property type="component" value="Unassembled WGS sequence"/>
</dbReference>
<keyword evidence="2" id="KW-1185">Reference proteome</keyword>
<dbReference type="InterPro" id="IPR023393">
    <property type="entry name" value="START-like_dom_sf"/>
</dbReference>
<evidence type="ECO:0000313" key="1">
    <source>
        <dbReference type="EMBL" id="MFC3763829.1"/>
    </source>
</evidence>
<dbReference type="EMBL" id="JBHRZH010000021">
    <property type="protein sequence ID" value="MFC3763829.1"/>
    <property type="molecule type" value="Genomic_DNA"/>
</dbReference>
<proteinExistence type="predicted"/>
<protein>
    <submittedName>
        <fullName evidence="1">SRPBCC domain-containing protein</fullName>
    </submittedName>
</protein>
<reference evidence="2" key="1">
    <citation type="journal article" date="2019" name="Int. J. Syst. Evol. Microbiol.">
        <title>The Global Catalogue of Microorganisms (GCM) 10K type strain sequencing project: providing services to taxonomists for standard genome sequencing and annotation.</title>
        <authorList>
            <consortium name="The Broad Institute Genomics Platform"/>
            <consortium name="The Broad Institute Genome Sequencing Center for Infectious Disease"/>
            <person name="Wu L."/>
            <person name="Ma J."/>
        </authorList>
    </citation>
    <scope>NUCLEOTIDE SEQUENCE [LARGE SCALE GENOMIC DNA]</scope>
    <source>
        <strain evidence="2">CGMCC 4.7241</strain>
    </source>
</reference>
<organism evidence="1 2">
    <name type="scientific">Tenggerimyces flavus</name>
    <dbReference type="NCBI Taxonomy" id="1708749"/>
    <lineage>
        <taxon>Bacteria</taxon>
        <taxon>Bacillati</taxon>
        <taxon>Actinomycetota</taxon>
        <taxon>Actinomycetes</taxon>
        <taxon>Propionibacteriales</taxon>
        <taxon>Nocardioidaceae</taxon>
        <taxon>Tenggerimyces</taxon>
    </lineage>
</organism>
<comment type="caution">
    <text evidence="1">The sequence shown here is derived from an EMBL/GenBank/DDBJ whole genome shotgun (WGS) entry which is preliminary data.</text>
</comment>
<evidence type="ECO:0000313" key="2">
    <source>
        <dbReference type="Proteomes" id="UP001595699"/>
    </source>
</evidence>
<dbReference type="Gene3D" id="3.30.530.20">
    <property type="match status" value="1"/>
</dbReference>
<accession>A0ABV7YHL3</accession>
<sequence length="120" mass="13601">MALELGSRRRPQPAPPGVVFEALTEPRREGGRPWLDLADGELEPTILVAEEPHRVVWSSLWPDRPHDRIEFELAPAGTGTDLRWTLLTPDEEAPSDAVLGRLRYRLNHLINADLRYSFGQ</sequence>
<dbReference type="SUPFAM" id="SSF55961">
    <property type="entry name" value="Bet v1-like"/>
    <property type="match status" value="1"/>
</dbReference>
<dbReference type="RefSeq" id="WP_205120973.1">
    <property type="nucleotide sequence ID" value="NZ_JAFBCM010000001.1"/>
</dbReference>